<feature type="transmembrane region" description="Helical" evidence="6">
    <location>
        <begin position="221"/>
        <end position="246"/>
    </location>
</feature>
<keyword evidence="7" id="KW-0808">Transferase</keyword>
<dbReference type="GO" id="GO:0005886">
    <property type="term" value="C:plasma membrane"/>
    <property type="evidence" value="ECO:0007669"/>
    <property type="project" value="TreeGrafter"/>
</dbReference>
<keyword evidence="8" id="KW-1185">Reference proteome</keyword>
<comment type="subcellular location">
    <subcellularLocation>
        <location evidence="1">Membrane</location>
        <topology evidence="1">Multi-pass membrane protein</topology>
    </subcellularLocation>
</comment>
<feature type="transmembrane region" description="Helical" evidence="6">
    <location>
        <begin position="294"/>
        <end position="311"/>
    </location>
</feature>
<dbReference type="InterPro" id="IPR000537">
    <property type="entry name" value="UbiA_prenyltransferase"/>
</dbReference>
<organism evidence="7 8">
    <name type="scientific">Consotaella salsifontis</name>
    <dbReference type="NCBI Taxonomy" id="1365950"/>
    <lineage>
        <taxon>Bacteria</taxon>
        <taxon>Pseudomonadati</taxon>
        <taxon>Pseudomonadota</taxon>
        <taxon>Alphaproteobacteria</taxon>
        <taxon>Hyphomicrobiales</taxon>
        <taxon>Aurantimonadaceae</taxon>
        <taxon>Consotaella</taxon>
    </lineage>
</organism>
<dbReference type="InterPro" id="IPR023214">
    <property type="entry name" value="HAD_sf"/>
</dbReference>
<dbReference type="InterPro" id="IPR039653">
    <property type="entry name" value="Prenyltransferase"/>
</dbReference>
<reference evidence="7 8" key="1">
    <citation type="submission" date="2017-02" db="EMBL/GenBank/DDBJ databases">
        <authorList>
            <person name="Peterson S.W."/>
        </authorList>
    </citation>
    <scope>NUCLEOTIDE SEQUENCE [LARGE SCALE GENOMIC DNA]</scope>
    <source>
        <strain evidence="7 8">USBA 369</strain>
    </source>
</reference>
<dbReference type="Pfam" id="PF12710">
    <property type="entry name" value="HAD"/>
    <property type="match status" value="1"/>
</dbReference>
<sequence length="478" mass="53189">MDVRVVQKDRPIYVDLDGTLIKTDLLWETLAALARQKPWEFWRVPFWAIKGKARLKAELAKRIEFDPSLLPYREEVVAALSLARQDGRRVVLATGTNVRIAEAISAHLGVFDAVMASTDTVNLTAERKLERIREDCETDEFDYVGNSRDDVCLLDAAAEATVVAPDRHARGWQRKSGAHIIEDGANKTKAALKALRPHQWAKNILLFVPLTLNHDFLDLNMLVAGLMGFVAFSLAASSVYIVNDLLDLQSDRRHKTKRNRPFASGTLPIPAGLTLAGGLLVAAFAIASQLPPDFKTILLCYLVMTSAYSLFVKRMLLIDTLVLAGLYTVRIIGGAAAADVGLSFWLLAFSLFFFFSLALVKRYTELHDFGGGAERSKTGRGYVDLDLETISQAGMASGFASVMVLALYIDSSDVRHLYDQPWLIWPLCPLVLYIIVRIWILARRNQMHDDPVVFIMQDWRSQIMIGAGAIMFLAAAYA</sequence>
<accession>A0A1T4L9F1</accession>
<dbReference type="InterPro" id="IPR044878">
    <property type="entry name" value="UbiA_sf"/>
</dbReference>
<evidence type="ECO:0000256" key="5">
    <source>
        <dbReference type="ARBA" id="ARBA00023136"/>
    </source>
</evidence>
<dbReference type="Proteomes" id="UP000190135">
    <property type="component" value="Unassembled WGS sequence"/>
</dbReference>
<evidence type="ECO:0000256" key="1">
    <source>
        <dbReference type="ARBA" id="ARBA00004141"/>
    </source>
</evidence>
<keyword evidence="3 6" id="KW-0812">Transmembrane</keyword>
<gene>
    <name evidence="7" type="ORF">SAMN05428963_101117</name>
</gene>
<evidence type="ECO:0000256" key="6">
    <source>
        <dbReference type="SAM" id="Phobius"/>
    </source>
</evidence>
<feature type="transmembrane region" description="Helical" evidence="6">
    <location>
        <begin position="267"/>
        <end position="288"/>
    </location>
</feature>
<evidence type="ECO:0000256" key="2">
    <source>
        <dbReference type="ARBA" id="ARBA00022475"/>
    </source>
</evidence>
<dbReference type="InterPro" id="IPR036412">
    <property type="entry name" value="HAD-like_sf"/>
</dbReference>
<dbReference type="EMBL" id="FUXL01000001">
    <property type="protein sequence ID" value="SJZ51201.1"/>
    <property type="molecule type" value="Genomic_DNA"/>
</dbReference>
<dbReference type="AlphaFoldDB" id="A0A1T4L9F1"/>
<dbReference type="GO" id="GO:0009247">
    <property type="term" value="P:glycolipid biosynthetic process"/>
    <property type="evidence" value="ECO:0007669"/>
    <property type="project" value="TreeGrafter"/>
</dbReference>
<name>A0A1T4L9F1_9HYPH</name>
<feature type="transmembrane region" description="Helical" evidence="6">
    <location>
        <begin position="342"/>
        <end position="360"/>
    </location>
</feature>
<keyword evidence="5 6" id="KW-0472">Membrane</keyword>
<feature type="transmembrane region" description="Helical" evidence="6">
    <location>
        <begin position="390"/>
        <end position="409"/>
    </location>
</feature>
<evidence type="ECO:0000313" key="7">
    <source>
        <dbReference type="EMBL" id="SJZ51201.1"/>
    </source>
</evidence>
<dbReference type="NCBIfam" id="NF006088">
    <property type="entry name" value="PRK08238.1"/>
    <property type="match status" value="1"/>
</dbReference>
<dbReference type="SUPFAM" id="SSF56784">
    <property type="entry name" value="HAD-like"/>
    <property type="match status" value="1"/>
</dbReference>
<feature type="transmembrane region" description="Helical" evidence="6">
    <location>
        <begin position="421"/>
        <end position="440"/>
    </location>
</feature>
<proteinExistence type="predicted"/>
<evidence type="ECO:0000256" key="4">
    <source>
        <dbReference type="ARBA" id="ARBA00022989"/>
    </source>
</evidence>
<evidence type="ECO:0000256" key="3">
    <source>
        <dbReference type="ARBA" id="ARBA00022692"/>
    </source>
</evidence>
<keyword evidence="4 6" id="KW-1133">Transmembrane helix</keyword>
<dbReference type="Gene3D" id="3.40.50.1000">
    <property type="entry name" value="HAD superfamily/HAD-like"/>
    <property type="match status" value="1"/>
</dbReference>
<dbReference type="Gene3D" id="1.10.357.140">
    <property type="entry name" value="UbiA prenyltransferase"/>
    <property type="match status" value="1"/>
</dbReference>
<dbReference type="PANTHER" id="PTHR11048">
    <property type="entry name" value="PRENYLTRANSFERASES"/>
    <property type="match status" value="1"/>
</dbReference>
<protein>
    <submittedName>
        <fullName evidence="7">4-hydroxybenzoate polyprenyltransferase</fullName>
    </submittedName>
</protein>
<dbReference type="PANTHER" id="PTHR11048:SF5">
    <property type="entry name" value="DECAPRENYL-PHOSPHATE PHOSPHORIBOSYLTRANSFERASE"/>
    <property type="match status" value="1"/>
</dbReference>
<dbReference type="GO" id="GO:0016765">
    <property type="term" value="F:transferase activity, transferring alkyl or aryl (other than methyl) groups"/>
    <property type="evidence" value="ECO:0007669"/>
    <property type="project" value="InterPro"/>
</dbReference>
<feature type="transmembrane region" description="Helical" evidence="6">
    <location>
        <begin position="461"/>
        <end position="477"/>
    </location>
</feature>
<dbReference type="CDD" id="cd13963">
    <property type="entry name" value="PT_UbiA_2"/>
    <property type="match status" value="1"/>
</dbReference>
<dbReference type="Pfam" id="PF01040">
    <property type="entry name" value="UbiA"/>
    <property type="match status" value="1"/>
</dbReference>
<keyword evidence="2" id="KW-1003">Cell membrane</keyword>
<dbReference type="STRING" id="1365950.SAMN05428963_101117"/>
<dbReference type="OrthoDB" id="9803632at2"/>
<evidence type="ECO:0000313" key="8">
    <source>
        <dbReference type="Proteomes" id="UP000190135"/>
    </source>
</evidence>